<dbReference type="InterPro" id="IPR036452">
    <property type="entry name" value="Ribo_hydro-like"/>
</dbReference>
<evidence type="ECO:0000313" key="4">
    <source>
        <dbReference type="EMBL" id="QCD41897.1"/>
    </source>
</evidence>
<name>A0A4P7W242_9BACT</name>
<proteinExistence type="predicted"/>
<dbReference type="InterPro" id="IPR013783">
    <property type="entry name" value="Ig-like_fold"/>
</dbReference>
<dbReference type="Gene3D" id="3.90.245.10">
    <property type="entry name" value="Ribonucleoside hydrolase-like"/>
    <property type="match status" value="1"/>
</dbReference>
<keyword evidence="1" id="KW-0732">Signal</keyword>
<feature type="signal peptide" evidence="1">
    <location>
        <begin position="1"/>
        <end position="20"/>
    </location>
</feature>
<dbReference type="KEGG" id="ddb:E7747_06130"/>
<dbReference type="EMBL" id="CP039396">
    <property type="protein sequence ID" value="QCD41897.1"/>
    <property type="molecule type" value="Genomic_DNA"/>
</dbReference>
<dbReference type="InterPro" id="IPR011483">
    <property type="entry name" value="Sde182_NH-like"/>
</dbReference>
<dbReference type="GO" id="GO:0016799">
    <property type="term" value="F:hydrolase activity, hydrolyzing N-glycosyl compounds"/>
    <property type="evidence" value="ECO:0007669"/>
    <property type="project" value="InterPro"/>
</dbReference>
<dbReference type="Gene3D" id="2.60.40.10">
    <property type="entry name" value="Immunoglobulins"/>
    <property type="match status" value="1"/>
</dbReference>
<reference evidence="5" key="1">
    <citation type="submission" date="2019-02" db="EMBL/GenBank/DDBJ databases">
        <title>Isolation and identification of novel species under the genus Muribaculum.</title>
        <authorList>
            <person name="Miyake S."/>
            <person name="Ding Y."/>
            <person name="Low A."/>
            <person name="Soh M."/>
            <person name="Seedorf H."/>
        </authorList>
    </citation>
    <scope>NUCLEOTIDE SEQUENCE [LARGE SCALE GENOMIC DNA]</scope>
    <source>
        <strain evidence="5">H5</strain>
    </source>
</reference>
<gene>
    <name evidence="4" type="ORF">E7747_06130</name>
</gene>
<dbReference type="RefSeq" id="WP_136414769.1">
    <property type="nucleotide sequence ID" value="NZ_CAXHQF010000010.1"/>
</dbReference>
<dbReference type="Pfam" id="PF07632">
    <property type="entry name" value="Sde182_NH-like"/>
    <property type="match status" value="1"/>
</dbReference>
<dbReference type="Proteomes" id="UP000297149">
    <property type="component" value="Chromosome"/>
</dbReference>
<sequence>MKNFITFLLSLSVSIFTAKAVTPSIDNTPKPRIVVLTDIAPADVEADDMESLVRLLSHADLFEIEAIITSGGWNSSGGTYPVEWAKFANEVIDAYEKDLPNLMRRSDQTEFKSITKEEQTQNIGYWPSATYLRKRTMMGSRSLGVDKLGKDNDSPGSELLIKLAEEKDSRSIWILVWGGGNTVAQALWKIKNDGDSKRLEKFVDKIRIYSITDQDVDWGQREQHQLSSHKWMRENFGERLMFIWDESAWLSQNYIGASHWKDYETHIQGKGNLGSVYPHYKWGVEGDSPSFFYIMPVGLSNPEDPAQGSYGGYFKKSLSNDKSTVCYNNTSEDVSKISRKYEEYFYPSIFNNFAARMEWAATGKGNRNPIVIVNGQKGLDPVIIKSAENRSVRLDASKSYDPDNDNLKIKWWILPEASNYDGKAVVKDAHTATASLLIPAGDSGKSIHIICEVTDDGNFNLKSYRRVIINVK</sequence>
<feature type="chain" id="PRO_5020312224" evidence="1">
    <location>
        <begin position="21"/>
        <end position="472"/>
    </location>
</feature>
<evidence type="ECO:0000259" key="3">
    <source>
        <dbReference type="Pfam" id="PF21027"/>
    </source>
</evidence>
<evidence type="ECO:0000313" key="5">
    <source>
        <dbReference type="Proteomes" id="UP000297149"/>
    </source>
</evidence>
<evidence type="ECO:0000259" key="2">
    <source>
        <dbReference type="Pfam" id="PF07632"/>
    </source>
</evidence>
<keyword evidence="5" id="KW-1185">Reference proteome</keyword>
<feature type="domain" description="Cellulose-binding Sde182 C-terminal" evidence="3">
    <location>
        <begin position="392"/>
        <end position="471"/>
    </location>
</feature>
<dbReference type="InterPro" id="IPR048527">
    <property type="entry name" value="Sde182_C"/>
</dbReference>
<dbReference type="Pfam" id="PF21027">
    <property type="entry name" value="Sde0182_C"/>
    <property type="match status" value="1"/>
</dbReference>
<dbReference type="AlphaFoldDB" id="A0A4P7W242"/>
<feature type="domain" description="Cellulose-binding Sde182 nucleoside hydrolase-like" evidence="2">
    <location>
        <begin position="32"/>
        <end position="314"/>
    </location>
</feature>
<evidence type="ECO:0000256" key="1">
    <source>
        <dbReference type="SAM" id="SignalP"/>
    </source>
</evidence>
<protein>
    <submittedName>
        <fullName evidence="4">DUF1593 domain-containing protein</fullName>
    </submittedName>
</protein>
<accession>A0A4P7W242</accession>
<dbReference type="SUPFAM" id="SSF53590">
    <property type="entry name" value="Nucleoside hydrolase"/>
    <property type="match status" value="1"/>
</dbReference>
<organism evidence="4 5">
    <name type="scientific">Duncaniella dubosii</name>
    <dbReference type="NCBI Taxonomy" id="2518971"/>
    <lineage>
        <taxon>Bacteria</taxon>
        <taxon>Pseudomonadati</taxon>
        <taxon>Bacteroidota</taxon>
        <taxon>Bacteroidia</taxon>
        <taxon>Bacteroidales</taxon>
        <taxon>Muribaculaceae</taxon>
        <taxon>Duncaniella</taxon>
    </lineage>
</organism>